<dbReference type="Gene3D" id="3.40.190.10">
    <property type="entry name" value="Periplasmic binding protein-like II"/>
    <property type="match status" value="2"/>
</dbReference>
<evidence type="ECO:0000256" key="1">
    <source>
        <dbReference type="SAM" id="SignalP"/>
    </source>
</evidence>
<dbReference type="SMART" id="SM00062">
    <property type="entry name" value="PBPb"/>
    <property type="match status" value="1"/>
</dbReference>
<dbReference type="PANTHER" id="PTHR38834:SF3">
    <property type="entry name" value="SOLUTE-BINDING PROTEIN FAMILY 3_N-TERMINAL DOMAIN-CONTAINING PROTEIN"/>
    <property type="match status" value="1"/>
</dbReference>
<gene>
    <name evidence="3" type="ORF">LO50_09870</name>
</gene>
<sequence>MLHSARSRTVHRILSILLIWLLSNAAPAGAAQWRFVTEDFPPFTYPADAPASETAGVGAAGPFVEVVHAICARLQHQCTITLYPWQRAFRLAEQGQVDGIFTLTSSPQREQMFHISRMLVTSRYSVFAQAESSFVFNQPGDVAGRLIGVYGPSGTSYVLSERLKSVPDVRLHLTTDNRRLLRMLQSGRFGVDGLAVLNQDVAWHLIEEERLADVREAGEMGPISYGIGLSRKTVSAAQFEAFEQALDAAIADGTVPKILRQHQLEAAF</sequence>
<keyword evidence="1" id="KW-0732">Signal</keyword>
<dbReference type="Proteomes" id="UP000032439">
    <property type="component" value="Unassembled WGS sequence"/>
</dbReference>
<dbReference type="Pfam" id="PF00497">
    <property type="entry name" value="SBP_bac_3"/>
    <property type="match status" value="1"/>
</dbReference>
<feature type="signal peptide" evidence="1">
    <location>
        <begin position="1"/>
        <end position="30"/>
    </location>
</feature>
<protein>
    <submittedName>
        <fullName evidence="3">Amino acid ABC transporter substrate-binding protein</fullName>
    </submittedName>
</protein>
<evidence type="ECO:0000259" key="2">
    <source>
        <dbReference type="SMART" id="SM00062"/>
    </source>
</evidence>
<dbReference type="EMBL" id="JXXD01000083">
    <property type="protein sequence ID" value="KIZ36364.1"/>
    <property type="molecule type" value="Genomic_DNA"/>
</dbReference>
<name>A0A0D7E673_STUST</name>
<dbReference type="PATRIC" id="fig|316.110.peg.4556"/>
<proteinExistence type="predicted"/>
<organism evidence="3 4">
    <name type="scientific">Stutzerimonas stutzeri</name>
    <name type="common">Pseudomonas stutzeri</name>
    <dbReference type="NCBI Taxonomy" id="316"/>
    <lineage>
        <taxon>Bacteria</taxon>
        <taxon>Pseudomonadati</taxon>
        <taxon>Pseudomonadota</taxon>
        <taxon>Gammaproteobacteria</taxon>
        <taxon>Pseudomonadales</taxon>
        <taxon>Pseudomonadaceae</taxon>
        <taxon>Stutzerimonas</taxon>
    </lineage>
</organism>
<evidence type="ECO:0000313" key="3">
    <source>
        <dbReference type="EMBL" id="KIZ36364.1"/>
    </source>
</evidence>
<reference evidence="3 4" key="1">
    <citation type="submission" date="2014-11" db="EMBL/GenBank/DDBJ databases">
        <title>Genomics and ecophysiology of heterotrophic nitrogen fixing bacteria isolated from estuarine surface water.</title>
        <authorList>
            <person name="Bentzon-Tilia M."/>
            <person name="Severin I."/>
            <person name="Hansen L.H."/>
            <person name="Riemann L."/>
        </authorList>
    </citation>
    <scope>NUCLEOTIDE SEQUENCE [LARGE SCALE GENOMIC DNA]</scope>
    <source>
        <strain evidence="3 4">BAL361</strain>
    </source>
</reference>
<feature type="domain" description="Solute-binding protein family 3/N-terminal" evidence="2">
    <location>
        <begin position="54"/>
        <end position="266"/>
    </location>
</feature>
<accession>A0A0D7E673</accession>
<comment type="caution">
    <text evidence="3">The sequence shown here is derived from an EMBL/GenBank/DDBJ whole genome shotgun (WGS) entry which is preliminary data.</text>
</comment>
<evidence type="ECO:0000313" key="4">
    <source>
        <dbReference type="Proteomes" id="UP000032439"/>
    </source>
</evidence>
<dbReference type="AlphaFoldDB" id="A0A0D7E673"/>
<dbReference type="SUPFAM" id="SSF53850">
    <property type="entry name" value="Periplasmic binding protein-like II"/>
    <property type="match status" value="1"/>
</dbReference>
<feature type="chain" id="PRO_5002319292" evidence="1">
    <location>
        <begin position="31"/>
        <end position="268"/>
    </location>
</feature>
<dbReference type="PANTHER" id="PTHR38834">
    <property type="entry name" value="PERIPLASMIC SUBSTRATE BINDING PROTEIN FAMILY 3"/>
    <property type="match status" value="1"/>
</dbReference>
<dbReference type="InterPro" id="IPR001638">
    <property type="entry name" value="Solute-binding_3/MltF_N"/>
</dbReference>